<accession>A0A498NYP5</accession>
<dbReference type="EMBL" id="QBIY01006557">
    <property type="protein sequence ID" value="RXN37011.1"/>
    <property type="molecule type" value="Genomic_DNA"/>
</dbReference>
<feature type="compositionally biased region" description="Basic residues" evidence="1">
    <location>
        <begin position="24"/>
        <end position="36"/>
    </location>
</feature>
<evidence type="ECO:0000313" key="2">
    <source>
        <dbReference type="EMBL" id="RXN22510.1"/>
    </source>
</evidence>
<feature type="region of interest" description="Disordered" evidence="1">
    <location>
        <begin position="17"/>
        <end position="39"/>
    </location>
</feature>
<reference evidence="3 4" key="1">
    <citation type="submission" date="2018-03" db="EMBL/GenBank/DDBJ databases">
        <title>Draft genome sequence of Rohu Carp (Labeo rohita).</title>
        <authorList>
            <person name="Das P."/>
            <person name="Kushwaha B."/>
            <person name="Joshi C.G."/>
            <person name="Kumar D."/>
            <person name="Nagpure N.S."/>
            <person name="Sahoo L."/>
            <person name="Das S.P."/>
            <person name="Bit A."/>
            <person name="Patnaik S."/>
            <person name="Meher P.K."/>
            <person name="Jayasankar P."/>
            <person name="Koringa P.G."/>
            <person name="Patel N.V."/>
            <person name="Hinsu A.T."/>
            <person name="Kumar R."/>
            <person name="Pandey M."/>
            <person name="Agarwal S."/>
            <person name="Srivastava S."/>
            <person name="Singh M."/>
            <person name="Iquebal M.A."/>
            <person name="Jaiswal S."/>
            <person name="Angadi U.B."/>
            <person name="Kumar N."/>
            <person name="Raza M."/>
            <person name="Shah T.M."/>
            <person name="Rai A."/>
            <person name="Jena J.K."/>
        </authorList>
    </citation>
    <scope>NUCLEOTIDE SEQUENCE [LARGE SCALE GENOMIC DNA]</scope>
    <source>
        <strain evidence="3">DASCIFA01</strain>
        <tissue evidence="3">Testis</tissue>
    </source>
</reference>
<sequence>MKSALPPDVMLHYRSVTGQQQQNRVHHRARRSHYRTHPAALRIEPLNPDSAPASTFPSDRRRYVGQWSDIRSVPFRSEARISRSCCDKNNERNGEFVPQENTARSAWDLIIVC</sequence>
<evidence type="ECO:0000256" key="1">
    <source>
        <dbReference type="SAM" id="MobiDB-lite"/>
    </source>
</evidence>
<dbReference type="EMBL" id="QBIY01012588">
    <property type="protein sequence ID" value="RXN22510.1"/>
    <property type="molecule type" value="Genomic_DNA"/>
</dbReference>
<comment type="caution">
    <text evidence="3">The sequence shown here is derived from an EMBL/GenBank/DDBJ whole genome shotgun (WGS) entry which is preliminary data.</text>
</comment>
<dbReference type="Proteomes" id="UP000290572">
    <property type="component" value="Unassembled WGS sequence"/>
</dbReference>
<evidence type="ECO:0000313" key="4">
    <source>
        <dbReference type="Proteomes" id="UP000290572"/>
    </source>
</evidence>
<organism evidence="3 4">
    <name type="scientific">Labeo rohita</name>
    <name type="common">Indian major carp</name>
    <name type="synonym">Cyprinus rohita</name>
    <dbReference type="NCBI Taxonomy" id="84645"/>
    <lineage>
        <taxon>Eukaryota</taxon>
        <taxon>Metazoa</taxon>
        <taxon>Chordata</taxon>
        <taxon>Craniata</taxon>
        <taxon>Vertebrata</taxon>
        <taxon>Euteleostomi</taxon>
        <taxon>Actinopterygii</taxon>
        <taxon>Neopterygii</taxon>
        <taxon>Teleostei</taxon>
        <taxon>Ostariophysi</taxon>
        <taxon>Cypriniformes</taxon>
        <taxon>Cyprinidae</taxon>
        <taxon>Labeoninae</taxon>
        <taxon>Labeonini</taxon>
        <taxon>Labeo</taxon>
    </lineage>
</organism>
<dbReference type="AlphaFoldDB" id="A0A498NYP5"/>
<evidence type="ECO:0000313" key="3">
    <source>
        <dbReference type="EMBL" id="RXN37011.1"/>
    </source>
</evidence>
<name>A0A498NYP5_LABRO</name>
<keyword evidence="4" id="KW-1185">Reference proteome</keyword>
<proteinExistence type="predicted"/>
<protein>
    <submittedName>
        <fullName evidence="3">Uncharacterized protein</fullName>
    </submittedName>
</protein>
<gene>
    <name evidence="3" type="ORF">ROHU_002442</name>
    <name evidence="2" type="ORF">ROHU_006717</name>
</gene>